<dbReference type="SUPFAM" id="SSF52540">
    <property type="entry name" value="P-loop containing nucleoside triphosphate hydrolases"/>
    <property type="match status" value="2"/>
</dbReference>
<keyword evidence="4" id="KW-1185">Reference proteome</keyword>
<comment type="cofactor">
    <cofactor evidence="1">
        <name>Mg(2+)</name>
        <dbReference type="ChEBI" id="CHEBI:18420"/>
    </cofactor>
</comment>
<dbReference type="InterPro" id="IPR027417">
    <property type="entry name" value="P-loop_NTPase"/>
</dbReference>
<dbReference type="InterPro" id="IPR049163">
    <property type="entry name" value="Pif1-like_2B_dom"/>
</dbReference>
<keyword evidence="1" id="KW-0378">Hydrolase</keyword>
<dbReference type="GO" id="GO:0006310">
    <property type="term" value="P:DNA recombination"/>
    <property type="evidence" value="ECO:0007669"/>
    <property type="project" value="UniProtKB-KW"/>
</dbReference>
<dbReference type="Gene3D" id="3.40.50.300">
    <property type="entry name" value="P-loop containing nucleotide triphosphate hydrolases"/>
    <property type="match status" value="2"/>
</dbReference>
<dbReference type="Ensembl" id="ENSCCRT00000156552.1">
    <property type="protein sequence ID" value="ENSCCRP00000146132.1"/>
    <property type="gene ID" value="ENSCCRG00000055657.1"/>
</dbReference>
<dbReference type="InterPro" id="IPR051055">
    <property type="entry name" value="PIF1_helicase"/>
</dbReference>
<dbReference type="GO" id="GO:0000723">
    <property type="term" value="P:telomere maintenance"/>
    <property type="evidence" value="ECO:0007669"/>
    <property type="project" value="InterPro"/>
</dbReference>
<dbReference type="GO" id="GO:0006281">
    <property type="term" value="P:DNA repair"/>
    <property type="evidence" value="ECO:0007669"/>
    <property type="project" value="UniProtKB-KW"/>
</dbReference>
<evidence type="ECO:0000256" key="1">
    <source>
        <dbReference type="RuleBase" id="RU363044"/>
    </source>
</evidence>
<keyword evidence="1" id="KW-0067">ATP-binding</keyword>
<dbReference type="GO" id="GO:0005524">
    <property type="term" value="F:ATP binding"/>
    <property type="evidence" value="ECO:0007669"/>
    <property type="project" value="UniProtKB-KW"/>
</dbReference>
<dbReference type="CDD" id="cd18809">
    <property type="entry name" value="SF1_C_RecD"/>
    <property type="match status" value="1"/>
</dbReference>
<name>A0A9J8AMU1_CYPCA</name>
<dbReference type="Pfam" id="PF21530">
    <property type="entry name" value="Pif1_2B_dom"/>
    <property type="match status" value="1"/>
</dbReference>
<proteinExistence type="inferred from homology"/>
<organism evidence="3 4">
    <name type="scientific">Cyprinus carpio carpio</name>
    <dbReference type="NCBI Taxonomy" id="630221"/>
    <lineage>
        <taxon>Eukaryota</taxon>
        <taxon>Metazoa</taxon>
        <taxon>Chordata</taxon>
        <taxon>Craniata</taxon>
        <taxon>Vertebrata</taxon>
        <taxon>Euteleostomi</taxon>
        <taxon>Actinopterygii</taxon>
        <taxon>Neopterygii</taxon>
        <taxon>Teleostei</taxon>
        <taxon>Ostariophysi</taxon>
        <taxon>Cypriniformes</taxon>
        <taxon>Cyprinidae</taxon>
        <taxon>Cyprininae</taxon>
        <taxon>Cyprinus</taxon>
    </lineage>
</organism>
<dbReference type="Pfam" id="PF05970">
    <property type="entry name" value="PIF1"/>
    <property type="match status" value="1"/>
</dbReference>
<keyword evidence="1" id="KW-0233">DNA recombination</keyword>
<accession>A0A9J8AMU1</accession>
<dbReference type="AlphaFoldDB" id="A0A9J8AMU1"/>
<feature type="domain" description="AAA+ ATPase" evidence="2">
    <location>
        <begin position="251"/>
        <end position="405"/>
    </location>
</feature>
<dbReference type="InterPro" id="IPR003593">
    <property type="entry name" value="AAA+_ATPase"/>
</dbReference>
<dbReference type="Proteomes" id="UP001108240">
    <property type="component" value="Unplaced"/>
</dbReference>
<protein>
    <recommendedName>
        <fullName evidence="1">ATP-dependent DNA helicase</fullName>
        <ecNumber evidence="1">5.6.2.3</ecNumber>
    </recommendedName>
</protein>
<dbReference type="GO" id="GO:0043139">
    <property type="term" value="F:5'-3' DNA helicase activity"/>
    <property type="evidence" value="ECO:0007669"/>
    <property type="project" value="UniProtKB-EC"/>
</dbReference>
<keyword evidence="1" id="KW-0227">DNA damage</keyword>
<reference evidence="3" key="1">
    <citation type="submission" date="2025-08" db="UniProtKB">
        <authorList>
            <consortium name="Ensembl"/>
        </authorList>
    </citation>
    <scope>IDENTIFICATION</scope>
</reference>
<reference evidence="3" key="2">
    <citation type="submission" date="2025-09" db="UniProtKB">
        <authorList>
            <consortium name="Ensembl"/>
        </authorList>
    </citation>
    <scope>IDENTIFICATION</scope>
</reference>
<dbReference type="GO" id="GO:0016787">
    <property type="term" value="F:hydrolase activity"/>
    <property type="evidence" value="ECO:0007669"/>
    <property type="project" value="UniProtKB-KW"/>
</dbReference>
<comment type="catalytic activity">
    <reaction evidence="1">
        <text>ATP + H2O = ADP + phosphate + H(+)</text>
        <dbReference type="Rhea" id="RHEA:13065"/>
        <dbReference type="ChEBI" id="CHEBI:15377"/>
        <dbReference type="ChEBI" id="CHEBI:15378"/>
        <dbReference type="ChEBI" id="CHEBI:30616"/>
        <dbReference type="ChEBI" id="CHEBI:43474"/>
        <dbReference type="ChEBI" id="CHEBI:456216"/>
        <dbReference type="EC" id="5.6.2.3"/>
    </reaction>
</comment>
<comment type="similarity">
    <text evidence="1">Belongs to the helicase family.</text>
</comment>
<evidence type="ECO:0000313" key="4">
    <source>
        <dbReference type="Proteomes" id="UP001108240"/>
    </source>
</evidence>
<dbReference type="PANTHER" id="PTHR47642:SF3">
    <property type="entry name" value="ATP-DEPENDENT DNA HELICASE"/>
    <property type="match status" value="1"/>
</dbReference>
<keyword evidence="1" id="KW-0234">DNA repair</keyword>
<dbReference type="SMART" id="SM00382">
    <property type="entry name" value="AAA"/>
    <property type="match status" value="1"/>
</dbReference>
<dbReference type="InterPro" id="IPR010285">
    <property type="entry name" value="DNA_helicase_pif1-like_DEAD"/>
</dbReference>
<evidence type="ECO:0000313" key="3">
    <source>
        <dbReference type="Ensembl" id="ENSCCRP00000146132.1"/>
    </source>
</evidence>
<keyword evidence="1" id="KW-0547">Nucleotide-binding</keyword>
<sequence length="732" mass="82967">MTSLVDRYKNRPNTEEFEIQCLASFCSENRILSKSEVSSQKKSSEDKVIKLNNDCGYMMKRTRTEPAVVRYPRFSPKKDPEKYFHSLLQLFLPHYEDWQLKPESFRTYEEFYNNGAVKCGRDVTQVKCIVDANRALFEKESDKIDRAQQLLEQGVDLEDAWAALCPETEKERHECIELRKSNPIPDEDDSECSIPDLVANPRTPYSIETNHTGMSREEALCLLRSLNAQQSAVFYKVRKWCLEKLLGENPEPFHLFVTGGAGTGKSHLIKAIYYESSRLLSQMSENPDDRSVILTASTGVASFQIGASTIHNTFSIGANVKLPYQPLGDDKINSLRAKLGGLQILIIDEVSMVDHHLLSYVHGRLRQIKQTGDYSIFGRVSLVCVGDFYQLPPVKGIPLYVDPKGVNLWDNNFEIAELTQVVRQQDASFAEMLNRLRVHKKNETLSPNDINMLKQCETGEECDAIHIFPTNAQVDEYNIQKLNKCCPEAITIHARDFARNPETGRIERKVGFHAKVFNSCLDKCVSLGVGARVMLRKNVDVSDGLVNGAFGTVVHIIQRSKQRQKYSPNSTVIEVEEDQVTNDGGLRRQFPLKLAWACTIHKVQGLTVDKAVVSLDKVFSPGQAYVALSRVRTLDGLIINNFKESVIYCNEKIDSAMKNMPRLALENYSNPFYLCNTEIELYHCIVYSVFVSIPCEHYPETPRWSESGRSSLKFKQVIINHNPLSPIIAVLS</sequence>
<dbReference type="PANTHER" id="PTHR47642">
    <property type="entry name" value="ATP-DEPENDENT DNA HELICASE"/>
    <property type="match status" value="1"/>
</dbReference>
<dbReference type="GeneTree" id="ENSGT00940000164296"/>
<dbReference type="OMA" id="QRENIME"/>
<dbReference type="EC" id="5.6.2.3" evidence="1"/>
<evidence type="ECO:0000259" key="2">
    <source>
        <dbReference type="SMART" id="SM00382"/>
    </source>
</evidence>
<keyword evidence="1" id="KW-0347">Helicase</keyword>